<dbReference type="Proteomes" id="UP001165292">
    <property type="component" value="Unassembled WGS sequence"/>
</dbReference>
<gene>
    <name evidence="1" type="ORF">NJF43_13365</name>
</gene>
<dbReference type="InterPro" id="IPR015003">
    <property type="entry name" value="DUF1853"/>
</dbReference>
<sequence length="325" mass="36747">MTLASLADFPSRLRHPQVRDLAWAILSPPLLGEGPWCQRHPLSASRWSREPGLLADWLLRLDEQPSALQTWLAQNNLRRLGTYYERLWQFALCQAPDVELLIANLPIRQANHTLGELDLLLRDAQGVHHLELAVKFYLGLGEGDCTRHDHWIGPGGQDRLDTKLQRLCNHQLPLSADPRARAVLAELTCSDVTSALWLGGYLFEPWPDGCASPAGANPDHLRGRWLRVADWPAFHAARPNHHWQPLPRSAWLSPARLAEADIWPPAAIDAWLRQTSLEQRPQLLVHLQPGREGHWEECERLFLVADSWPEASDGLRERIPSGCDG</sequence>
<accession>A0AA41WHT6</accession>
<organism evidence="1 2">
    <name type="scientific">Stutzerimonas nitrititolerans</name>
    <dbReference type="NCBI Taxonomy" id="2482751"/>
    <lineage>
        <taxon>Bacteria</taxon>
        <taxon>Pseudomonadati</taxon>
        <taxon>Pseudomonadota</taxon>
        <taxon>Gammaproteobacteria</taxon>
        <taxon>Pseudomonadales</taxon>
        <taxon>Pseudomonadaceae</taxon>
        <taxon>Stutzerimonas</taxon>
    </lineage>
</organism>
<comment type="caution">
    <text evidence="1">The sequence shown here is derived from an EMBL/GenBank/DDBJ whole genome shotgun (WGS) entry which is preliminary data.</text>
</comment>
<dbReference type="Pfam" id="PF08907">
    <property type="entry name" value="DUF1853"/>
    <property type="match status" value="1"/>
</dbReference>
<evidence type="ECO:0000313" key="2">
    <source>
        <dbReference type="Proteomes" id="UP001165292"/>
    </source>
</evidence>
<proteinExistence type="predicted"/>
<dbReference type="EMBL" id="JAMYBS010000015">
    <property type="protein sequence ID" value="MCO7545744.1"/>
    <property type="molecule type" value="Genomic_DNA"/>
</dbReference>
<dbReference type="AlphaFoldDB" id="A0AA41WHT6"/>
<protein>
    <submittedName>
        <fullName evidence="1">DUF1853 family protein</fullName>
    </submittedName>
</protein>
<evidence type="ECO:0000313" key="1">
    <source>
        <dbReference type="EMBL" id="MCO7545744.1"/>
    </source>
</evidence>
<reference evidence="1" key="1">
    <citation type="submission" date="2022-06" db="EMBL/GenBank/DDBJ databases">
        <title>Detection of beta-lactamases in bacteria of animal origin.</title>
        <authorList>
            <person name="Mlynarcik P."/>
            <person name="Zdarska V."/>
            <person name="Chudobova H."/>
            <person name="Prochazkova P."/>
            <person name="Hricova K."/>
            <person name="Mezerova K."/>
            <person name="Bardon J."/>
            <person name="Dolejska M."/>
            <person name="Sukkar I."/>
            <person name="Kolar M."/>
        </authorList>
    </citation>
    <scope>NUCLEOTIDE SEQUENCE</scope>
    <source>
        <strain evidence="1">S 300-3</strain>
    </source>
</reference>
<dbReference type="RefSeq" id="WP_253163427.1">
    <property type="nucleotide sequence ID" value="NZ_JAMYBS010000015.1"/>
</dbReference>
<name>A0AA41WHT6_9GAMM</name>